<name>A0AAW1W8A7_RUBAR</name>
<dbReference type="InterPro" id="IPR029055">
    <property type="entry name" value="Ntn_hydrolases_N"/>
</dbReference>
<organism evidence="1 2">
    <name type="scientific">Rubus argutus</name>
    <name type="common">Southern blackberry</name>
    <dbReference type="NCBI Taxonomy" id="59490"/>
    <lineage>
        <taxon>Eukaryota</taxon>
        <taxon>Viridiplantae</taxon>
        <taxon>Streptophyta</taxon>
        <taxon>Embryophyta</taxon>
        <taxon>Tracheophyta</taxon>
        <taxon>Spermatophyta</taxon>
        <taxon>Magnoliopsida</taxon>
        <taxon>eudicotyledons</taxon>
        <taxon>Gunneridae</taxon>
        <taxon>Pentapetalae</taxon>
        <taxon>rosids</taxon>
        <taxon>fabids</taxon>
        <taxon>Rosales</taxon>
        <taxon>Rosaceae</taxon>
        <taxon>Rosoideae</taxon>
        <taxon>Rosoideae incertae sedis</taxon>
        <taxon>Rubus</taxon>
    </lineage>
</organism>
<protein>
    <submittedName>
        <fullName evidence="1">Uncharacterized protein</fullName>
    </submittedName>
</protein>
<evidence type="ECO:0000313" key="2">
    <source>
        <dbReference type="Proteomes" id="UP001457282"/>
    </source>
</evidence>
<gene>
    <name evidence="1" type="ORF">M0R45_028604</name>
</gene>
<dbReference type="Proteomes" id="UP001457282">
    <property type="component" value="Unassembled WGS sequence"/>
</dbReference>
<comment type="caution">
    <text evidence="1">The sequence shown here is derived from an EMBL/GenBank/DDBJ whole genome shotgun (WGS) entry which is preliminary data.</text>
</comment>
<keyword evidence="2" id="KW-1185">Reference proteome</keyword>
<dbReference type="Gene3D" id="3.60.20.10">
    <property type="entry name" value="Glutamine Phosphoribosylpyrophosphate, subunit 1, domain 1"/>
    <property type="match status" value="1"/>
</dbReference>
<reference evidence="1 2" key="1">
    <citation type="journal article" date="2023" name="G3 (Bethesda)">
        <title>A chromosome-length genome assembly and annotation of blackberry (Rubus argutus, cv. 'Hillquist').</title>
        <authorList>
            <person name="Bruna T."/>
            <person name="Aryal R."/>
            <person name="Dudchenko O."/>
            <person name="Sargent D.J."/>
            <person name="Mead D."/>
            <person name="Buti M."/>
            <person name="Cavallini A."/>
            <person name="Hytonen T."/>
            <person name="Andres J."/>
            <person name="Pham M."/>
            <person name="Weisz D."/>
            <person name="Mascagni F."/>
            <person name="Usai G."/>
            <person name="Natali L."/>
            <person name="Bassil N."/>
            <person name="Fernandez G.E."/>
            <person name="Lomsadze A."/>
            <person name="Armour M."/>
            <person name="Olukolu B."/>
            <person name="Poorten T."/>
            <person name="Britton C."/>
            <person name="Davik J."/>
            <person name="Ashrafi H."/>
            <person name="Aiden E.L."/>
            <person name="Borodovsky M."/>
            <person name="Worthington M."/>
        </authorList>
    </citation>
    <scope>NUCLEOTIDE SEQUENCE [LARGE SCALE GENOMIC DNA]</scope>
    <source>
        <strain evidence="1">PI 553951</strain>
    </source>
</reference>
<sequence>MSGRVSVLDSMFLDVQQKIKNEERLGNAPTTVYYASERVKDHLEEYGHENNNDNSLTFGTIIGGRDIAGFGLYEAFLSGKVARKSACNYTALGSSNRACWRQMDSISA</sequence>
<dbReference type="SUPFAM" id="SSF56235">
    <property type="entry name" value="N-terminal nucleophile aminohydrolases (Ntn hydrolases)"/>
    <property type="match status" value="1"/>
</dbReference>
<proteinExistence type="predicted"/>
<accession>A0AAW1W8A7</accession>
<dbReference type="EMBL" id="JBEDUW010000006">
    <property type="protein sequence ID" value="KAK9920038.1"/>
    <property type="molecule type" value="Genomic_DNA"/>
</dbReference>
<dbReference type="AlphaFoldDB" id="A0AAW1W8A7"/>
<evidence type="ECO:0000313" key="1">
    <source>
        <dbReference type="EMBL" id="KAK9920038.1"/>
    </source>
</evidence>